<evidence type="ECO:0000313" key="1">
    <source>
        <dbReference type="EMBL" id="MBN7819874.1"/>
    </source>
</evidence>
<sequence>MFKNCIVAAVVFVLAACASTEQKQSKPLLTYGLIYGITLDENKTVINIRLARVEDPYKKQQIEFTPTPEYSANAERQLKVRDYGDAEVNKEFFVICGYADVRPDTALCGGDL</sequence>
<dbReference type="RefSeq" id="WP_206593711.1">
    <property type="nucleotide sequence ID" value="NZ_JAFKCS010000006.1"/>
</dbReference>
<dbReference type="Proteomes" id="UP000663992">
    <property type="component" value="Unassembled WGS sequence"/>
</dbReference>
<dbReference type="PROSITE" id="PS51257">
    <property type="entry name" value="PROKAR_LIPOPROTEIN"/>
    <property type="match status" value="1"/>
</dbReference>
<evidence type="ECO:0000313" key="2">
    <source>
        <dbReference type="Proteomes" id="UP000663992"/>
    </source>
</evidence>
<keyword evidence="2" id="KW-1185">Reference proteome</keyword>
<accession>A0ABS3CRY4</accession>
<gene>
    <name evidence="1" type="ORF">J0A65_08350</name>
</gene>
<evidence type="ECO:0008006" key="3">
    <source>
        <dbReference type="Google" id="ProtNLM"/>
    </source>
</evidence>
<proteinExistence type="predicted"/>
<protein>
    <recommendedName>
        <fullName evidence="3">Lipoprotein</fullName>
    </recommendedName>
</protein>
<organism evidence="1 2">
    <name type="scientific">Bowmanella yangjiangensis</name>
    <dbReference type="NCBI Taxonomy" id="2811230"/>
    <lineage>
        <taxon>Bacteria</taxon>
        <taxon>Pseudomonadati</taxon>
        <taxon>Pseudomonadota</taxon>
        <taxon>Gammaproteobacteria</taxon>
        <taxon>Alteromonadales</taxon>
        <taxon>Alteromonadaceae</taxon>
        <taxon>Bowmanella</taxon>
    </lineage>
</organism>
<reference evidence="1 2" key="1">
    <citation type="submission" date="2021-03" db="EMBL/GenBank/DDBJ databases">
        <title>novel species isolated from a fishpond in China.</title>
        <authorList>
            <person name="Lu H."/>
            <person name="Cai Z."/>
        </authorList>
    </citation>
    <scope>NUCLEOTIDE SEQUENCE [LARGE SCALE GENOMIC DNA]</scope>
    <source>
        <strain evidence="1 2">Y57</strain>
    </source>
</reference>
<comment type="caution">
    <text evidence="1">The sequence shown here is derived from an EMBL/GenBank/DDBJ whole genome shotgun (WGS) entry which is preliminary data.</text>
</comment>
<name>A0ABS3CRY4_9ALTE</name>
<dbReference type="EMBL" id="JAFKCS010000006">
    <property type="protein sequence ID" value="MBN7819874.1"/>
    <property type="molecule type" value="Genomic_DNA"/>
</dbReference>